<feature type="transmembrane region" description="Helical" evidence="1">
    <location>
        <begin position="486"/>
        <end position="507"/>
    </location>
</feature>
<feature type="transmembrane region" description="Helical" evidence="1">
    <location>
        <begin position="459"/>
        <end position="479"/>
    </location>
</feature>
<feature type="transmembrane region" description="Helical" evidence="1">
    <location>
        <begin position="381"/>
        <end position="403"/>
    </location>
</feature>
<reference evidence="4" key="1">
    <citation type="submission" date="2018-08" db="EMBL/GenBank/DDBJ databases">
        <authorList>
            <person name="Chevrot R."/>
        </authorList>
    </citation>
    <scope>NUCLEOTIDE SEQUENCE [LARGE SCALE GENOMIC DNA]</scope>
</reference>
<name>A0A383R608_PAEAL</name>
<dbReference type="Pfam" id="PF02517">
    <property type="entry name" value="Rce1-like"/>
    <property type="match status" value="1"/>
</dbReference>
<feature type="transmembrane region" description="Helical" evidence="1">
    <location>
        <begin position="330"/>
        <end position="350"/>
    </location>
</feature>
<dbReference type="GO" id="GO:0006508">
    <property type="term" value="P:proteolysis"/>
    <property type="evidence" value="ECO:0007669"/>
    <property type="project" value="UniProtKB-KW"/>
</dbReference>
<dbReference type="EMBL" id="LS992241">
    <property type="protein sequence ID" value="SYX82101.1"/>
    <property type="molecule type" value="Genomic_DNA"/>
</dbReference>
<dbReference type="RefSeq" id="WP_138184563.1">
    <property type="nucleotide sequence ID" value="NZ_LS992241.1"/>
</dbReference>
<feature type="transmembrane region" description="Helical" evidence="1">
    <location>
        <begin position="261"/>
        <end position="280"/>
    </location>
</feature>
<dbReference type="Proteomes" id="UP000304148">
    <property type="component" value="Chromosome"/>
</dbReference>
<keyword evidence="1" id="KW-1133">Transmembrane helix</keyword>
<feature type="domain" description="CAAX prenyl protease 2/Lysostaphin resistance protein A-like" evidence="2">
    <location>
        <begin position="425"/>
        <end position="515"/>
    </location>
</feature>
<dbReference type="AlphaFoldDB" id="A0A383R608"/>
<keyword evidence="3" id="KW-0645">Protease</keyword>
<feature type="transmembrane region" description="Helical" evidence="1">
    <location>
        <begin position="292"/>
        <end position="310"/>
    </location>
</feature>
<dbReference type="GO" id="GO:0004175">
    <property type="term" value="F:endopeptidase activity"/>
    <property type="evidence" value="ECO:0007669"/>
    <property type="project" value="UniProtKB-ARBA"/>
</dbReference>
<evidence type="ECO:0000256" key="1">
    <source>
        <dbReference type="SAM" id="Phobius"/>
    </source>
</evidence>
<organism evidence="3 4">
    <name type="scientific">Paenibacillus alvei</name>
    <name type="common">Bacillus alvei</name>
    <dbReference type="NCBI Taxonomy" id="44250"/>
    <lineage>
        <taxon>Bacteria</taxon>
        <taxon>Bacillati</taxon>
        <taxon>Bacillota</taxon>
        <taxon>Bacilli</taxon>
        <taxon>Bacillales</taxon>
        <taxon>Paenibacillaceae</taxon>
        <taxon>Paenibacillus</taxon>
    </lineage>
</organism>
<sequence length="566" mass="63077">MSYVSKPLLLSSVAGFLLFLIVQVFIPFQQTEAITESAASQSLLTKEKAAQKALTFVQDLKQFHISITPEEAATPTVIYRSQSTVAGYMSKEKLTATFQKWEPSGPYDTFQVLLNTNRAGKSGVMRIDVHMTSGRIIGFEWEEKPPITSNLGVVTENQADMASAEDEETALDPVNRKKLADTLLKHMGWNPAQLKLIASSAELETVEYNVPEARLGEAALNVKAVFSQDRIVMLKPYWVIPNSYLAEELHQTKTASSIYNIGYMWMTILLSACSLIACIVYRHGLKFGSKTLFALTAVSCGISLLHLWNVLPGLFALELRIPVDGVNMGLPFAIQGAITVIQGVILYFSLHAGKRAWELSAYRDVLPTWSDRAFGGKLIRALWIGIAYTGVLLGMQTVIFFILESGLHAWSSTDASQSPLNLRIAPLFPLLAWVAAISEEGIYRLFGVGLLNRLFRNPWLAGILPTLVWAFGHVTYPIYPYYSRPVELLFIGMFFLFIMLKHGWWTAMFAHLMLDNFLMSLSFMLDGTIVGFLIGLVYLLSPIGIVYALAKIHRNQDHARASTTWT</sequence>
<keyword evidence="1" id="KW-0472">Membrane</keyword>
<keyword evidence="3" id="KW-0378">Hydrolase</keyword>
<keyword evidence="1" id="KW-0812">Transmembrane</keyword>
<evidence type="ECO:0000259" key="2">
    <source>
        <dbReference type="Pfam" id="PF02517"/>
    </source>
</evidence>
<evidence type="ECO:0000313" key="4">
    <source>
        <dbReference type="Proteomes" id="UP000304148"/>
    </source>
</evidence>
<proteinExistence type="predicted"/>
<feature type="transmembrane region" description="Helical" evidence="1">
    <location>
        <begin position="527"/>
        <end position="550"/>
    </location>
</feature>
<evidence type="ECO:0000313" key="3">
    <source>
        <dbReference type="EMBL" id="SYX82101.1"/>
    </source>
</evidence>
<dbReference type="InterPro" id="IPR003675">
    <property type="entry name" value="Rce1/LyrA-like_dom"/>
</dbReference>
<dbReference type="GO" id="GO:0080120">
    <property type="term" value="P:CAAX-box protein maturation"/>
    <property type="evidence" value="ECO:0007669"/>
    <property type="project" value="UniProtKB-ARBA"/>
</dbReference>
<gene>
    <name evidence="3" type="ORF">PBLR_10521</name>
</gene>
<accession>A0A383R608</accession>
<protein>
    <submittedName>
        <fullName evidence="3">CAAX protease self-immunity</fullName>
    </submittedName>
</protein>